<feature type="region of interest" description="Disordered" evidence="1">
    <location>
        <begin position="1013"/>
        <end position="1033"/>
    </location>
</feature>
<gene>
    <name evidence="4" type="ORF">B0T18DRAFT_428736</name>
</gene>
<evidence type="ECO:0000313" key="4">
    <source>
        <dbReference type="EMBL" id="KAK0745615.1"/>
    </source>
</evidence>
<feature type="region of interest" description="Disordered" evidence="1">
    <location>
        <begin position="607"/>
        <end position="632"/>
    </location>
</feature>
<dbReference type="Pfam" id="PF26640">
    <property type="entry name" value="DUF8212"/>
    <property type="match status" value="1"/>
</dbReference>
<feature type="compositionally biased region" description="Gly residues" evidence="1">
    <location>
        <begin position="373"/>
        <end position="387"/>
    </location>
</feature>
<name>A0AA40EU76_9PEZI</name>
<sequence length="1282" mass="141783">MADLKEHLKIFHAPSSASEDCECPSTPEVGGRMSIEAMGKVVQIDSGSRPASRSWVVIYQIIFGDSISVPEPDWEAPIELEEAAFELLRNIKVLRERVEHEAERLIPQHKIMQRKVSSSLIHVFVFFIEQMLSSCQQRVRGNAFFSLLRPQWPQALIVPPAGLSQRDEVPHDLLGIGAWSRVFHYNIRHSPQLVHRDLCAPSSLVLAVRNGEQEFFCKIDCTEQQLDAILGIGRDVDAKAAAHVTEVQDLTMEVDEDSDGTSDFSAVPVPDPLPCSDGEDSESCVSGSEDDDVMDEVVGRLCDTFLGFCGGPLCLSRANIDSVNQAVRSAMADLVLELFDQLSGPPQMNHCAPGGASSSACNPGFSRGTSGASAGGAGRSGAGGYGLSPGSSAQKEGPGDDDPAGPRKGFAIGGDQSDCPGPKLSCPYRKRNPQRFNIRDHKPCATTGFNTLNHVKRHVRDHHRKLDPKPHKCVRCTKGFATPELLEVHCKAIEVCQPSARGVPEEENPEDGMNTEVEKQLRSRGGKDKIRTWGQLFRALFPKDYPTPSPYYESPDSTGTSLGRLQAAYPELERRLEQRLTPFVSQACISLALQVAMAEISNFHDENLPQDELSPLENGGKKRSYSDTQLAATPKDCPEVVAPDKRRKENLASEQDWVHIRSATASSSTKQPDLLGSAMSALLPPPGNVGMLATAPGACQISATMRLINVNTREFEEFYQDCTPPYAILSHTWDGDDEVTFQDMKDMMASSSPPGSAPAKKGFTKINETCRLALTVEPRIEYAWVDTCCIDKSSSAELTESINSMFKWYANSTVCFVHLADLSPDVEFKQGIQQCKWITRGWTLQEVVAPAHVRFYDAEWKFRGIKKKLYQELADATGIPARLFQMNTKILGYPIAQRMSWASKRKTTRVEDTAYCLLGILEVNMPLIYGEGTMAFRRLQEEVIKRNNDLTIFAWNPPADADGPTICSMLATSPAEFLNSAHVVLHVMQEISPEFVLTNKGLRLEETLHIDLNTPRSADDGGPPHNQDPGGSHYLLTVGRSAHDRDTTLNVCLQKLGPGLFLRLATPLRHCTIAERKRFYVTHPSTFSILTGTTAPDRRILARFRRDGDQVAFPVQIRNAIPEGIWDDGEKIFYAGSSRPIRAITFDKVLGGQTFELAVLLDRIGCKSKGLGPTCYIVDARKHRTLSKYLFRRRLHDNSLHWSDLEVDFPDLLPLPTEIQFAVGAKIFRLRPRSQREDVEMVGSRVPVFRLYLDVEERSRDGNGWGWAGRTVGADGGGEEGA</sequence>
<evidence type="ECO:0000256" key="1">
    <source>
        <dbReference type="SAM" id="MobiDB-lite"/>
    </source>
</evidence>
<feature type="compositionally biased region" description="Basic and acidic residues" evidence="1">
    <location>
        <begin position="516"/>
        <end position="525"/>
    </location>
</feature>
<dbReference type="InterPro" id="IPR010730">
    <property type="entry name" value="HET"/>
</dbReference>
<feature type="domain" description="Heterokaryon incompatibility" evidence="2">
    <location>
        <begin position="726"/>
        <end position="825"/>
    </location>
</feature>
<feature type="region of interest" description="Disordered" evidence="1">
    <location>
        <begin position="368"/>
        <end position="432"/>
    </location>
</feature>
<dbReference type="EMBL" id="JAUKUD010000004">
    <property type="protein sequence ID" value="KAK0745615.1"/>
    <property type="molecule type" value="Genomic_DNA"/>
</dbReference>
<accession>A0AA40EU76</accession>
<keyword evidence="5" id="KW-1185">Reference proteome</keyword>
<dbReference type="Pfam" id="PF06985">
    <property type="entry name" value="HET"/>
    <property type="match status" value="1"/>
</dbReference>
<dbReference type="PANTHER" id="PTHR10622:SF12">
    <property type="entry name" value="HET DOMAIN-CONTAINING PROTEIN"/>
    <property type="match status" value="1"/>
</dbReference>
<evidence type="ECO:0000259" key="3">
    <source>
        <dbReference type="Pfam" id="PF26640"/>
    </source>
</evidence>
<comment type="caution">
    <text evidence="4">The sequence shown here is derived from an EMBL/GenBank/DDBJ whole genome shotgun (WGS) entry which is preliminary data.</text>
</comment>
<evidence type="ECO:0000259" key="2">
    <source>
        <dbReference type="Pfam" id="PF06985"/>
    </source>
</evidence>
<organism evidence="4 5">
    <name type="scientific">Schizothecium vesticola</name>
    <dbReference type="NCBI Taxonomy" id="314040"/>
    <lineage>
        <taxon>Eukaryota</taxon>
        <taxon>Fungi</taxon>
        <taxon>Dikarya</taxon>
        <taxon>Ascomycota</taxon>
        <taxon>Pezizomycotina</taxon>
        <taxon>Sordariomycetes</taxon>
        <taxon>Sordariomycetidae</taxon>
        <taxon>Sordariales</taxon>
        <taxon>Schizotheciaceae</taxon>
        <taxon>Schizothecium</taxon>
    </lineage>
</organism>
<dbReference type="Gene3D" id="3.30.160.60">
    <property type="entry name" value="Classic Zinc Finger"/>
    <property type="match status" value="1"/>
</dbReference>
<dbReference type="PANTHER" id="PTHR10622">
    <property type="entry name" value="HET DOMAIN-CONTAINING PROTEIN"/>
    <property type="match status" value="1"/>
</dbReference>
<evidence type="ECO:0000313" key="5">
    <source>
        <dbReference type="Proteomes" id="UP001172155"/>
    </source>
</evidence>
<feature type="region of interest" description="Disordered" evidence="1">
    <location>
        <begin position="502"/>
        <end position="525"/>
    </location>
</feature>
<evidence type="ECO:0008006" key="6">
    <source>
        <dbReference type="Google" id="ProtNLM"/>
    </source>
</evidence>
<reference evidence="4" key="1">
    <citation type="submission" date="2023-06" db="EMBL/GenBank/DDBJ databases">
        <title>Genome-scale phylogeny and comparative genomics of the fungal order Sordariales.</title>
        <authorList>
            <consortium name="Lawrence Berkeley National Laboratory"/>
            <person name="Hensen N."/>
            <person name="Bonometti L."/>
            <person name="Westerberg I."/>
            <person name="Brannstrom I.O."/>
            <person name="Guillou S."/>
            <person name="Cros-Aarteil S."/>
            <person name="Calhoun S."/>
            <person name="Haridas S."/>
            <person name="Kuo A."/>
            <person name="Mondo S."/>
            <person name="Pangilinan J."/>
            <person name="Riley R."/>
            <person name="LaButti K."/>
            <person name="Andreopoulos B."/>
            <person name="Lipzen A."/>
            <person name="Chen C."/>
            <person name="Yanf M."/>
            <person name="Daum C."/>
            <person name="Ng V."/>
            <person name="Clum A."/>
            <person name="Steindorff A."/>
            <person name="Ohm R."/>
            <person name="Martin F."/>
            <person name="Silar P."/>
            <person name="Natvig D."/>
            <person name="Lalanne C."/>
            <person name="Gautier V."/>
            <person name="Ament-velasquez S.L."/>
            <person name="Kruys A."/>
            <person name="Hutchinson M.I."/>
            <person name="Powell A.J."/>
            <person name="Barry K."/>
            <person name="Miller A.N."/>
            <person name="Grigoriev I.V."/>
            <person name="Debuchy R."/>
            <person name="Gladieux P."/>
            <person name="Thoren M.H."/>
            <person name="Johannesson H."/>
        </authorList>
    </citation>
    <scope>NUCLEOTIDE SEQUENCE</scope>
    <source>
        <strain evidence="4">SMH3187-1</strain>
    </source>
</reference>
<dbReference type="InterPro" id="IPR058525">
    <property type="entry name" value="DUF8212"/>
</dbReference>
<dbReference type="Proteomes" id="UP001172155">
    <property type="component" value="Unassembled WGS sequence"/>
</dbReference>
<proteinExistence type="predicted"/>
<protein>
    <recommendedName>
        <fullName evidence="6">HET-domain-containing protein</fullName>
    </recommendedName>
</protein>
<feature type="domain" description="DUF8212" evidence="3">
    <location>
        <begin position="935"/>
        <end position="956"/>
    </location>
</feature>